<dbReference type="AlphaFoldDB" id="A0A6J4G9V0"/>
<evidence type="ECO:0000256" key="3">
    <source>
        <dbReference type="ARBA" id="ARBA00022741"/>
    </source>
</evidence>
<feature type="binding site" evidence="5">
    <location>
        <position position="146"/>
    </location>
    <ligand>
        <name>AMP</name>
        <dbReference type="ChEBI" id="CHEBI:456215"/>
    </ligand>
</feature>
<evidence type="ECO:0000256" key="5">
    <source>
        <dbReference type="HAMAP-Rule" id="MF_00235"/>
    </source>
</evidence>
<name>A0A6J4G9V0_9FLAO</name>
<feature type="binding site" evidence="5">
    <location>
        <position position="37"/>
    </location>
    <ligand>
        <name>AMP</name>
        <dbReference type="ChEBI" id="CHEBI:456215"/>
    </ligand>
</feature>
<feature type="binding site" evidence="5">
    <location>
        <begin position="58"/>
        <end position="60"/>
    </location>
    <ligand>
        <name>AMP</name>
        <dbReference type="ChEBI" id="CHEBI:456215"/>
    </ligand>
</feature>
<dbReference type="Gene3D" id="3.40.50.300">
    <property type="entry name" value="P-loop containing nucleotide triphosphate hydrolases"/>
    <property type="match status" value="1"/>
</dbReference>
<feature type="binding site" evidence="5">
    <location>
        <begin position="86"/>
        <end position="89"/>
    </location>
    <ligand>
        <name>AMP</name>
        <dbReference type="ChEBI" id="CHEBI:456215"/>
    </ligand>
</feature>
<dbReference type="InterPro" id="IPR000850">
    <property type="entry name" value="Adenylat/UMP-CMP_kin"/>
</dbReference>
<comment type="function">
    <text evidence="5">Catalyzes the reversible transfer of the terminal phosphate group between ATP and AMP. Plays an important role in cellular energy homeostasis and in adenine nucleotide metabolism.</text>
</comment>
<keyword evidence="2 5" id="KW-0545">Nucleotide biosynthesis</keyword>
<evidence type="ECO:0000313" key="8">
    <source>
        <dbReference type="EMBL" id="CAA9195933.1"/>
    </source>
</evidence>
<keyword evidence="4 5" id="KW-0418">Kinase</keyword>
<dbReference type="EC" id="2.7.4.3" evidence="5 7"/>
<dbReference type="RefSeq" id="WP_173969635.1">
    <property type="nucleotide sequence ID" value="NZ_CADCSU010000047.1"/>
</dbReference>
<evidence type="ECO:0000256" key="6">
    <source>
        <dbReference type="RuleBase" id="RU003330"/>
    </source>
</evidence>
<dbReference type="GO" id="GO:0004017">
    <property type="term" value="F:AMP kinase activity"/>
    <property type="evidence" value="ECO:0007669"/>
    <property type="project" value="UniProtKB-UniRule"/>
</dbReference>
<dbReference type="CDD" id="cd01428">
    <property type="entry name" value="ADK"/>
    <property type="match status" value="1"/>
</dbReference>
<evidence type="ECO:0000256" key="4">
    <source>
        <dbReference type="ARBA" id="ARBA00022777"/>
    </source>
</evidence>
<gene>
    <name evidence="8" type="primary">adk_1</name>
    <name evidence="5" type="synonym">adk</name>
    <name evidence="8" type="ORF">FLA105534_00896</name>
</gene>
<protein>
    <recommendedName>
        <fullName evidence="5 7">Adenylate kinase</fullName>
        <shortName evidence="5">AK</shortName>
        <ecNumber evidence="5 7">2.7.4.3</ecNumber>
    </recommendedName>
    <alternativeName>
        <fullName evidence="5">ATP-AMP transphosphorylase</fullName>
    </alternativeName>
    <alternativeName>
        <fullName evidence="5">ATP:AMP phosphotransferase</fullName>
    </alternativeName>
    <alternativeName>
        <fullName evidence="5">Adenylate monophosphate kinase</fullName>
    </alternativeName>
</protein>
<feature type="binding site" evidence="5">
    <location>
        <position position="174"/>
    </location>
    <ligand>
        <name>ATP</name>
        <dbReference type="ChEBI" id="CHEBI:30616"/>
    </ligand>
</feature>
<feature type="binding site" evidence="5">
    <location>
        <position position="128"/>
    </location>
    <ligand>
        <name>ATP</name>
        <dbReference type="ChEBI" id="CHEBI:30616"/>
    </ligand>
</feature>
<sequence>MEILIITGPPYSGKGTQCNVLKELLGFEHISTGDRCREEKQNGTALGKIMSEYEEKGDLVPDAIIKDLFSKILDENKSRAGIILDGYPRTKPQVDDLLELVKSKNMEIGKVINIDVPKSELLIRAKKRAETSNRKDDASPQTHLKRIEIFEEMTRPAIEYMKSKMKVLTFDGLGTIEEITERIKDCLV</sequence>
<dbReference type="HAMAP" id="MF_00235">
    <property type="entry name" value="Adenylate_kinase_Adk"/>
    <property type="match status" value="1"/>
</dbReference>
<keyword evidence="9" id="KW-1185">Reference proteome</keyword>
<keyword evidence="5 7" id="KW-0067">ATP-binding</keyword>
<dbReference type="PROSITE" id="PS00113">
    <property type="entry name" value="ADENYLATE_KINASE"/>
    <property type="match status" value="1"/>
</dbReference>
<dbReference type="EMBL" id="CADCSU010000047">
    <property type="protein sequence ID" value="CAA9195933.1"/>
    <property type="molecule type" value="Genomic_DNA"/>
</dbReference>
<dbReference type="GO" id="GO:0044209">
    <property type="term" value="P:AMP salvage"/>
    <property type="evidence" value="ECO:0007669"/>
    <property type="project" value="UniProtKB-UniRule"/>
</dbReference>
<dbReference type="Proteomes" id="UP000479938">
    <property type="component" value="Unassembled WGS sequence"/>
</dbReference>
<proteinExistence type="inferred from homology"/>
<dbReference type="PANTHER" id="PTHR23359">
    <property type="entry name" value="NUCLEOTIDE KINASE"/>
    <property type="match status" value="1"/>
</dbReference>
<dbReference type="GO" id="GO:0005737">
    <property type="term" value="C:cytoplasm"/>
    <property type="evidence" value="ECO:0007669"/>
    <property type="project" value="UniProtKB-SubCell"/>
</dbReference>
<dbReference type="GO" id="GO:0005524">
    <property type="term" value="F:ATP binding"/>
    <property type="evidence" value="ECO:0007669"/>
    <property type="project" value="UniProtKB-UniRule"/>
</dbReference>
<dbReference type="UniPathway" id="UPA00588">
    <property type="reaction ID" value="UER00649"/>
</dbReference>
<evidence type="ECO:0000256" key="1">
    <source>
        <dbReference type="ARBA" id="ARBA00022679"/>
    </source>
</evidence>
<comment type="pathway">
    <text evidence="5">Purine metabolism; AMP biosynthesis via salvage pathway; AMP from ADP: step 1/1.</text>
</comment>
<comment type="catalytic activity">
    <reaction evidence="5 7">
        <text>AMP + ATP = 2 ADP</text>
        <dbReference type="Rhea" id="RHEA:12973"/>
        <dbReference type="ChEBI" id="CHEBI:30616"/>
        <dbReference type="ChEBI" id="CHEBI:456215"/>
        <dbReference type="ChEBI" id="CHEBI:456216"/>
        <dbReference type="EC" id="2.7.4.3"/>
    </reaction>
</comment>
<feature type="binding site" evidence="5">
    <location>
        <position position="134"/>
    </location>
    <ligand>
        <name>AMP</name>
        <dbReference type="ChEBI" id="CHEBI:456215"/>
    </ligand>
</feature>
<comment type="similarity">
    <text evidence="5 6">Belongs to the adenylate kinase family.</text>
</comment>
<comment type="subunit">
    <text evidence="5 7">Monomer.</text>
</comment>
<keyword evidence="3 5" id="KW-0547">Nucleotide-binding</keyword>
<dbReference type="Pfam" id="PF00406">
    <property type="entry name" value="ADK"/>
    <property type="match status" value="1"/>
</dbReference>
<organism evidence="8 9">
    <name type="scientific">Flavobacterium bizetiae</name>
    <dbReference type="NCBI Taxonomy" id="2704140"/>
    <lineage>
        <taxon>Bacteria</taxon>
        <taxon>Pseudomonadati</taxon>
        <taxon>Bacteroidota</taxon>
        <taxon>Flavobacteriia</taxon>
        <taxon>Flavobacteriales</taxon>
        <taxon>Flavobacteriaceae</taxon>
        <taxon>Flavobacterium</taxon>
    </lineage>
</organism>
<dbReference type="SUPFAM" id="SSF52540">
    <property type="entry name" value="P-loop containing nucleoside triphosphate hydrolases"/>
    <property type="match status" value="1"/>
</dbReference>
<comment type="caution">
    <text evidence="5">Lacks conserved residue(s) required for the propagation of feature annotation.</text>
</comment>
<feature type="region of interest" description="NMP" evidence="5">
    <location>
        <begin position="31"/>
        <end position="60"/>
    </location>
</feature>
<evidence type="ECO:0000313" key="9">
    <source>
        <dbReference type="Proteomes" id="UP000479938"/>
    </source>
</evidence>
<feature type="binding site" evidence="5">
    <location>
        <position position="93"/>
    </location>
    <ligand>
        <name>AMP</name>
        <dbReference type="ChEBI" id="CHEBI:456215"/>
    </ligand>
</feature>
<keyword evidence="5" id="KW-0963">Cytoplasm</keyword>
<keyword evidence="1 5" id="KW-0808">Transferase</keyword>
<comment type="subcellular location">
    <subcellularLocation>
        <location evidence="5 7">Cytoplasm</location>
    </subcellularLocation>
</comment>
<dbReference type="PRINTS" id="PR00094">
    <property type="entry name" value="ADENYLTKNASE"/>
</dbReference>
<evidence type="ECO:0000256" key="7">
    <source>
        <dbReference type="RuleBase" id="RU003331"/>
    </source>
</evidence>
<feature type="binding site" evidence="5">
    <location>
        <position position="32"/>
    </location>
    <ligand>
        <name>AMP</name>
        <dbReference type="ChEBI" id="CHEBI:456215"/>
    </ligand>
</feature>
<accession>A0A6J4G9V0</accession>
<evidence type="ECO:0000256" key="2">
    <source>
        <dbReference type="ARBA" id="ARBA00022727"/>
    </source>
</evidence>
<reference evidence="8 9" key="1">
    <citation type="submission" date="2020-02" db="EMBL/GenBank/DDBJ databases">
        <authorList>
            <person name="Criscuolo A."/>
        </authorList>
    </citation>
    <scope>NUCLEOTIDE SEQUENCE [LARGE SCALE GENOMIC DNA]</scope>
    <source>
        <strain evidence="8">CIP105534</strain>
    </source>
</reference>
<dbReference type="InterPro" id="IPR033690">
    <property type="entry name" value="Adenylat_kinase_CS"/>
</dbReference>
<comment type="domain">
    <text evidence="5">Consists of three domains, a large central CORE domain and two small peripheral domains, NMPbind and LID, which undergo movements during catalysis. The LID domain closes over the site of phosphoryl transfer upon ATP binding. Assembling and dissambling the active center during each catalytic cycle provides an effective means to prevent ATP hydrolysis.</text>
</comment>
<dbReference type="InterPro" id="IPR027417">
    <property type="entry name" value="P-loop_NTPase"/>
</dbReference>